<dbReference type="AlphaFoldDB" id="A0A318XMW9"/>
<dbReference type="InterPro" id="IPR025997">
    <property type="entry name" value="SBP_2_dom"/>
</dbReference>
<dbReference type="OrthoDB" id="9814427at2"/>
<dbReference type="GO" id="GO:0030246">
    <property type="term" value="F:carbohydrate binding"/>
    <property type="evidence" value="ECO:0007669"/>
    <property type="project" value="UniProtKB-ARBA"/>
</dbReference>
<dbReference type="RefSeq" id="WP_110461555.1">
    <property type="nucleotide sequence ID" value="NZ_QKMR01000007.1"/>
</dbReference>
<protein>
    <submittedName>
        <fullName evidence="7">Inositol transport system substrate-binding protein</fullName>
    </submittedName>
</protein>
<proteinExistence type="inferred from homology"/>
<evidence type="ECO:0000256" key="3">
    <source>
        <dbReference type="ARBA" id="ARBA00022729"/>
    </source>
</evidence>
<dbReference type="SUPFAM" id="SSF53822">
    <property type="entry name" value="Periplasmic binding protein-like I"/>
    <property type="match status" value="1"/>
</dbReference>
<comment type="similarity">
    <text evidence="2">Belongs to the bacterial solute-binding protein 2 family.</text>
</comment>
<dbReference type="PROSITE" id="PS51257">
    <property type="entry name" value="PROKAR_LIPOPROTEIN"/>
    <property type="match status" value="1"/>
</dbReference>
<dbReference type="Gene3D" id="3.40.50.2300">
    <property type="match status" value="2"/>
</dbReference>
<evidence type="ECO:0000256" key="5">
    <source>
        <dbReference type="SAM" id="SignalP"/>
    </source>
</evidence>
<feature type="signal peptide" evidence="5">
    <location>
        <begin position="1"/>
        <end position="28"/>
    </location>
</feature>
<dbReference type="Pfam" id="PF13407">
    <property type="entry name" value="Peripla_BP_4"/>
    <property type="match status" value="1"/>
</dbReference>
<keyword evidence="8" id="KW-1185">Reference proteome</keyword>
<comment type="caution">
    <text evidence="7">The sequence shown here is derived from an EMBL/GenBank/DDBJ whole genome shotgun (WGS) entry which is preliminary data.</text>
</comment>
<reference evidence="7 8" key="1">
    <citation type="submission" date="2018-06" db="EMBL/GenBank/DDBJ databases">
        <title>Genomic Encyclopedia of Type Strains, Phase I: the one thousand microbial genomes (KMG-I) project.</title>
        <authorList>
            <person name="Kyrpides N."/>
        </authorList>
    </citation>
    <scope>NUCLEOTIDE SEQUENCE [LARGE SCALE GENOMIC DNA]</scope>
    <source>
        <strain evidence="7 8">DSM 19573</strain>
    </source>
</reference>
<feature type="domain" description="Periplasmic binding protein" evidence="6">
    <location>
        <begin position="55"/>
        <end position="310"/>
    </location>
</feature>
<dbReference type="Proteomes" id="UP000248132">
    <property type="component" value="Unassembled WGS sequence"/>
</dbReference>
<evidence type="ECO:0000313" key="8">
    <source>
        <dbReference type="Proteomes" id="UP000248132"/>
    </source>
</evidence>
<dbReference type="EMBL" id="QKMR01000007">
    <property type="protein sequence ID" value="PYG88169.1"/>
    <property type="molecule type" value="Genomic_DNA"/>
</dbReference>
<evidence type="ECO:0000256" key="2">
    <source>
        <dbReference type="ARBA" id="ARBA00007639"/>
    </source>
</evidence>
<evidence type="ECO:0000313" key="7">
    <source>
        <dbReference type="EMBL" id="PYG88169.1"/>
    </source>
</evidence>
<evidence type="ECO:0000256" key="1">
    <source>
        <dbReference type="ARBA" id="ARBA00004196"/>
    </source>
</evidence>
<sequence>MKKALIKRLLAGILAVVMVMGMVGCASSGESSETSNLSAGKTSEGSTSSGKTYNVVFIAKALSDPFSTWLSTSIEKIAKEKYPNIKVSTIDGQNAVDKQIAAMETAVSQKPDCIILQMVDSVAMVDPVNAAREAGIQTVMVNGAIDDNGANSTVDSNPEEQGKLMAAKAAELLPKNANIVIMDGPAGNWHSNGRRAGVKAALLDVRSDVKVLAEKEANWNKDEGMALMEDWLQTFPKIDAVISMNDNMSLGALEAVKASGKTEGFTAYGVDGLADACLSIDAGELTASVVQDGYAQAEAALKIANDIVTGANTQVQLIDVPAVLITKDNVSEWLQKHKDNGFIK</sequence>
<dbReference type="PANTHER" id="PTHR46847">
    <property type="entry name" value="D-ALLOSE-BINDING PERIPLASMIC PROTEIN-RELATED"/>
    <property type="match status" value="1"/>
</dbReference>
<comment type="subcellular location">
    <subcellularLocation>
        <location evidence="1">Cell envelope</location>
    </subcellularLocation>
</comment>
<dbReference type="PANTHER" id="PTHR46847:SF1">
    <property type="entry name" value="D-ALLOSE-BINDING PERIPLASMIC PROTEIN-RELATED"/>
    <property type="match status" value="1"/>
</dbReference>
<feature type="region of interest" description="Disordered" evidence="4">
    <location>
        <begin position="29"/>
        <end position="49"/>
    </location>
</feature>
<name>A0A318XMW9_9FIRM</name>
<evidence type="ECO:0000256" key="4">
    <source>
        <dbReference type="SAM" id="MobiDB-lite"/>
    </source>
</evidence>
<dbReference type="InterPro" id="IPR028082">
    <property type="entry name" value="Peripla_BP_I"/>
</dbReference>
<feature type="chain" id="PRO_5039317690" evidence="5">
    <location>
        <begin position="29"/>
        <end position="344"/>
    </location>
</feature>
<dbReference type="CDD" id="cd01536">
    <property type="entry name" value="PBP1_ABC_sugar_binding-like"/>
    <property type="match status" value="1"/>
</dbReference>
<keyword evidence="3 5" id="KW-0732">Signal</keyword>
<gene>
    <name evidence="7" type="ORF">LY28_01500</name>
</gene>
<dbReference type="GO" id="GO:0030313">
    <property type="term" value="C:cell envelope"/>
    <property type="evidence" value="ECO:0007669"/>
    <property type="project" value="UniProtKB-SubCell"/>
</dbReference>
<organism evidence="7 8">
    <name type="scientific">Ruminiclostridium sufflavum DSM 19573</name>
    <dbReference type="NCBI Taxonomy" id="1121337"/>
    <lineage>
        <taxon>Bacteria</taxon>
        <taxon>Bacillati</taxon>
        <taxon>Bacillota</taxon>
        <taxon>Clostridia</taxon>
        <taxon>Eubacteriales</taxon>
        <taxon>Oscillospiraceae</taxon>
        <taxon>Ruminiclostridium</taxon>
    </lineage>
</organism>
<accession>A0A318XMW9</accession>
<evidence type="ECO:0000259" key="6">
    <source>
        <dbReference type="Pfam" id="PF13407"/>
    </source>
</evidence>